<feature type="compositionally biased region" description="Acidic residues" evidence="4">
    <location>
        <begin position="1"/>
        <end position="11"/>
    </location>
</feature>
<feature type="region of interest" description="Disordered" evidence="4">
    <location>
        <begin position="189"/>
        <end position="286"/>
    </location>
</feature>
<evidence type="ECO:0000256" key="4">
    <source>
        <dbReference type="SAM" id="MobiDB-lite"/>
    </source>
</evidence>
<dbReference type="SMART" id="SM00726">
    <property type="entry name" value="UIM"/>
    <property type="match status" value="2"/>
</dbReference>
<dbReference type="PANTHER" id="PTHR12415:SF4">
    <property type="entry name" value="TYROSYL-DNA PHOSPHODIESTERASE DOMAIN-CONTAINING PROTEIN"/>
    <property type="match status" value="1"/>
</dbReference>
<dbReference type="GO" id="GO:0003697">
    <property type="term" value="F:single-stranded DNA binding"/>
    <property type="evidence" value="ECO:0007669"/>
    <property type="project" value="TreeGrafter"/>
</dbReference>
<dbReference type="PROSITE" id="PS50330">
    <property type="entry name" value="UIM"/>
    <property type="match status" value="1"/>
</dbReference>
<feature type="compositionally biased region" description="Basic and acidic residues" evidence="4">
    <location>
        <begin position="261"/>
        <end position="276"/>
    </location>
</feature>
<feature type="binding site" evidence="2">
    <location>
        <position position="684"/>
    </location>
    <ligand>
        <name>substrate</name>
    </ligand>
</feature>
<dbReference type="AlphaFoldDB" id="A0A0N0NR67"/>
<proteinExistence type="predicted"/>
<dbReference type="Gene3D" id="3.30.870.10">
    <property type="entry name" value="Endonuclease Chain A"/>
    <property type="match status" value="2"/>
</dbReference>
<feature type="site" description="Interaction with DNA" evidence="3">
    <location>
        <position position="714"/>
    </location>
</feature>
<gene>
    <name evidence="5" type="ORF">AB675_8838</name>
</gene>
<feature type="compositionally biased region" description="Polar residues" evidence="4">
    <location>
        <begin position="23"/>
        <end position="39"/>
    </location>
</feature>
<reference evidence="5 6" key="1">
    <citation type="submission" date="2015-06" db="EMBL/GenBank/DDBJ databases">
        <title>Draft genome of the ant-associated black yeast Phialophora attae CBS 131958.</title>
        <authorList>
            <person name="Moreno L.F."/>
            <person name="Stielow B.J."/>
            <person name="de Hoog S."/>
            <person name="Vicente V.A."/>
            <person name="Weiss V.A."/>
            <person name="de Vries M."/>
            <person name="Cruz L.M."/>
            <person name="Souza E.M."/>
        </authorList>
    </citation>
    <scope>NUCLEOTIDE SEQUENCE [LARGE SCALE GENOMIC DNA]</scope>
    <source>
        <strain evidence="5 6">CBS 131958</strain>
    </source>
</reference>
<dbReference type="InterPro" id="IPR010347">
    <property type="entry name" value="Tdp1"/>
</dbReference>
<evidence type="ECO:0000256" key="1">
    <source>
        <dbReference type="PIRSR" id="PIRSR610347-1"/>
    </source>
</evidence>
<feature type="region of interest" description="Disordered" evidence="4">
    <location>
        <begin position="1"/>
        <end position="68"/>
    </location>
</feature>
<comment type="caution">
    <text evidence="5">The sequence shown here is derived from an EMBL/GenBank/DDBJ whole genome shotgun (WGS) entry which is preliminary data.</text>
</comment>
<feature type="active site" description="Nucleophile" evidence="1">
    <location>
        <position position="398"/>
    </location>
</feature>
<feature type="compositionally biased region" description="Basic and acidic residues" evidence="4">
    <location>
        <begin position="150"/>
        <end position="161"/>
    </location>
</feature>
<organism evidence="5 6">
    <name type="scientific">Cyphellophora attinorum</name>
    <dbReference type="NCBI Taxonomy" id="1664694"/>
    <lineage>
        <taxon>Eukaryota</taxon>
        <taxon>Fungi</taxon>
        <taxon>Dikarya</taxon>
        <taxon>Ascomycota</taxon>
        <taxon>Pezizomycotina</taxon>
        <taxon>Eurotiomycetes</taxon>
        <taxon>Chaetothyriomycetidae</taxon>
        <taxon>Chaetothyriales</taxon>
        <taxon>Cyphellophoraceae</taxon>
        <taxon>Cyphellophora</taxon>
    </lineage>
</organism>
<evidence type="ECO:0008006" key="7">
    <source>
        <dbReference type="Google" id="ProtNLM"/>
    </source>
</evidence>
<dbReference type="RefSeq" id="XP_018004442.1">
    <property type="nucleotide sequence ID" value="XM_018149319.1"/>
</dbReference>
<dbReference type="GO" id="GO:0017005">
    <property type="term" value="F:3'-tyrosyl-DNA phosphodiesterase activity"/>
    <property type="evidence" value="ECO:0007669"/>
    <property type="project" value="TreeGrafter"/>
</dbReference>
<sequence>MAYPDPAEDVVIDLTDSPPASPQPTYSSRARGSYNNLNQPVLLPRHIRDDSDPTDHEAIDLTDDNDDDEDLRKAIALSMAANQPASSKGQKSILGENGIDLTGEGDGDIELERAIALSLAAGGEKEPAVNEAVNMDEGTTGIVEDQVASKDGKHEGDHDKSASPVPVAQTTGFLGLDRKAMEAERLARLKRKRDGVDTPATKPISNGGSPKPKPTVYEDPQHPSSSKRLKTIDGKTSVNGTASTKTISPPPKSKPSVRPADSTEKAAKAAVAHRDPPSSLPSLPQPRYFTAPTLLRTFTPYDQNSDPSQPTTTLSSLLASPATTSTANLKSALLSSFTTDFDFFLPLFDTRTTKFLLILHASSTAIKRGLEVDFADVPNVEVLVPQASGGMQGGGTMHSKFMVLFYDSESDLRDTADLWQHGRCRIAIPTGNLTAYDWGQNGSLARNAPKQARENARVNVENLVWVVDLPVLEANRPSAEMPTRTSFQEDLTAYLTSQGVPGSVLRKLDKVDFTATRNVGFVGSAAGFHFPDADDGSSQQTLSFGGKLSTPEIGPESTSGMGLYSLAGTIRRLNLTADPDEMRRQPYSPIPTTLHFAISGHLGHPDSWSSTKTFTTPITLHELEQTMRIYFPSAATVALSLPGPNGAGTICFAEKWWNNGVFPKHILRDAISKACDGKGLMHAKLIAVRFERARAAADAKILIGWYYVGSGNCSESAWGKLAEVKEKGSKEKKTKLTVKNWETGVVVPVYAAEGSKVKARDEVKMEDFVQAVPNLPWRMPAEGLVESGREPWFFEGGFGGNGGGRWK</sequence>
<evidence type="ECO:0000313" key="6">
    <source>
        <dbReference type="Proteomes" id="UP000038010"/>
    </source>
</evidence>
<dbReference type="Proteomes" id="UP000038010">
    <property type="component" value="Unassembled WGS sequence"/>
</dbReference>
<dbReference type="STRING" id="1664694.A0A0N0NR67"/>
<evidence type="ECO:0000256" key="2">
    <source>
        <dbReference type="PIRSR" id="PIRSR610347-2"/>
    </source>
</evidence>
<name>A0A0N0NR67_9EURO</name>
<protein>
    <recommendedName>
        <fullName evidence="7">Tyrosyl-DNA phosphodiesterase 1</fullName>
    </recommendedName>
</protein>
<accession>A0A0N0NR67</accession>
<dbReference type="Pfam" id="PF02809">
    <property type="entry name" value="UIM"/>
    <property type="match status" value="2"/>
</dbReference>
<evidence type="ECO:0000313" key="5">
    <source>
        <dbReference type="EMBL" id="KPI44479.1"/>
    </source>
</evidence>
<dbReference type="GO" id="GO:0005634">
    <property type="term" value="C:nucleus"/>
    <property type="evidence" value="ECO:0007669"/>
    <property type="project" value="InterPro"/>
</dbReference>
<feature type="active site" description="Proton donor/acceptor" evidence="1">
    <location>
        <position position="682"/>
    </location>
</feature>
<feature type="region of interest" description="Disordered" evidence="4">
    <location>
        <begin position="150"/>
        <end position="173"/>
    </location>
</feature>
<dbReference type="EMBL" id="LFJN01000003">
    <property type="protein sequence ID" value="KPI44479.1"/>
    <property type="molecule type" value="Genomic_DNA"/>
</dbReference>
<dbReference type="OrthoDB" id="47785at2759"/>
<dbReference type="GO" id="GO:0006281">
    <property type="term" value="P:DNA repair"/>
    <property type="evidence" value="ECO:0007669"/>
    <property type="project" value="InterPro"/>
</dbReference>
<dbReference type="PANTHER" id="PTHR12415">
    <property type="entry name" value="TYROSYL-DNA PHOSPHODIESTERASE 1"/>
    <property type="match status" value="1"/>
</dbReference>
<dbReference type="Pfam" id="PF06087">
    <property type="entry name" value="Tyr-DNA_phospho"/>
    <property type="match status" value="1"/>
</dbReference>
<dbReference type="SUPFAM" id="SSF56024">
    <property type="entry name" value="Phospholipase D/nuclease"/>
    <property type="match status" value="2"/>
</dbReference>
<evidence type="ECO:0000256" key="3">
    <source>
        <dbReference type="PIRSR" id="PIRSR610347-3"/>
    </source>
</evidence>
<dbReference type="VEuPathDB" id="FungiDB:AB675_8838"/>
<feature type="compositionally biased region" description="Basic and acidic residues" evidence="4">
    <location>
        <begin position="46"/>
        <end position="59"/>
    </location>
</feature>
<dbReference type="GeneID" id="28741199"/>
<dbReference type="InterPro" id="IPR003903">
    <property type="entry name" value="UIM_dom"/>
</dbReference>
<feature type="binding site" evidence="2">
    <location>
        <position position="400"/>
    </location>
    <ligand>
        <name>substrate</name>
    </ligand>
</feature>
<keyword evidence="6" id="KW-1185">Reference proteome</keyword>
<dbReference type="GO" id="GO:0003690">
    <property type="term" value="F:double-stranded DNA binding"/>
    <property type="evidence" value="ECO:0007669"/>
    <property type="project" value="TreeGrafter"/>
</dbReference>